<keyword evidence="3" id="KW-1185">Reference proteome</keyword>
<name>A0A4D6NEB9_VIGUN</name>
<evidence type="ECO:0000313" key="3">
    <source>
        <dbReference type="Proteomes" id="UP000501690"/>
    </source>
</evidence>
<evidence type="ECO:0000256" key="1">
    <source>
        <dbReference type="SAM" id="Coils"/>
    </source>
</evidence>
<feature type="coiled-coil region" evidence="1">
    <location>
        <begin position="1"/>
        <end position="38"/>
    </location>
</feature>
<dbReference type="Proteomes" id="UP000501690">
    <property type="component" value="Linkage Group LG10"/>
</dbReference>
<accession>A0A4D6NEB9</accession>
<dbReference type="EMBL" id="CP039354">
    <property type="protein sequence ID" value="QCE12066.1"/>
    <property type="molecule type" value="Genomic_DNA"/>
</dbReference>
<protein>
    <submittedName>
        <fullName evidence="2">Uncharacterized protein</fullName>
    </submittedName>
</protein>
<reference evidence="2 3" key="1">
    <citation type="submission" date="2019-04" db="EMBL/GenBank/DDBJ databases">
        <title>An improved genome assembly and genetic linkage map for asparagus bean, Vigna unguiculata ssp. sesquipedialis.</title>
        <authorList>
            <person name="Xia Q."/>
            <person name="Zhang R."/>
            <person name="Dong Y."/>
        </authorList>
    </citation>
    <scope>NUCLEOTIDE SEQUENCE [LARGE SCALE GENOMIC DNA]</scope>
    <source>
        <tissue evidence="2">Leaf</tissue>
    </source>
</reference>
<evidence type="ECO:0000313" key="2">
    <source>
        <dbReference type="EMBL" id="QCE12066.1"/>
    </source>
</evidence>
<proteinExistence type="predicted"/>
<dbReference type="AlphaFoldDB" id="A0A4D6NEB9"/>
<sequence>MESLQGLKAKLKERGERIEELEVELQQVKEEFVEKEKSWLGLEEKLANEAAATYGVGFEAALEQVRLLCPSADVSAADASKIVRDGRLVEEMGMSKQDLAKRFRALRSSSQTSLAQAIPLAQEGVTVVSDEEATQSGPNLKRRRPLSRAEAVVDETAGVSVRSERTLSSKGPPLQEGSSSVCYSFWDSQFNHRAHNRAHNVFDGDLHCLLNQEVDVLQEDIDGFLHKTEVSVAALCDKLSRASLVEKD</sequence>
<keyword evidence="1" id="KW-0175">Coiled coil</keyword>
<gene>
    <name evidence="2" type="ORF">DEO72_LG10g3306</name>
</gene>
<organism evidence="2 3">
    <name type="scientific">Vigna unguiculata</name>
    <name type="common">Cowpea</name>
    <dbReference type="NCBI Taxonomy" id="3917"/>
    <lineage>
        <taxon>Eukaryota</taxon>
        <taxon>Viridiplantae</taxon>
        <taxon>Streptophyta</taxon>
        <taxon>Embryophyta</taxon>
        <taxon>Tracheophyta</taxon>
        <taxon>Spermatophyta</taxon>
        <taxon>Magnoliopsida</taxon>
        <taxon>eudicotyledons</taxon>
        <taxon>Gunneridae</taxon>
        <taxon>Pentapetalae</taxon>
        <taxon>rosids</taxon>
        <taxon>fabids</taxon>
        <taxon>Fabales</taxon>
        <taxon>Fabaceae</taxon>
        <taxon>Papilionoideae</taxon>
        <taxon>50 kb inversion clade</taxon>
        <taxon>NPAAA clade</taxon>
        <taxon>indigoferoid/millettioid clade</taxon>
        <taxon>Phaseoleae</taxon>
        <taxon>Vigna</taxon>
    </lineage>
</organism>